<evidence type="ECO:0000256" key="1">
    <source>
        <dbReference type="ARBA" id="ARBA00007090"/>
    </source>
</evidence>
<dbReference type="SUPFAM" id="SSF56601">
    <property type="entry name" value="beta-lactamase/transpeptidase-like"/>
    <property type="match status" value="1"/>
</dbReference>
<dbReference type="GO" id="GO:0008658">
    <property type="term" value="F:penicillin binding"/>
    <property type="evidence" value="ECO:0007669"/>
    <property type="project" value="InterPro"/>
</dbReference>
<dbReference type="InterPro" id="IPR036950">
    <property type="entry name" value="PBP_transglycosylase"/>
</dbReference>
<keyword evidence="4" id="KW-0121">Carboxypeptidase</keyword>
<dbReference type="SUPFAM" id="SSF53955">
    <property type="entry name" value="Lysozyme-like"/>
    <property type="match status" value="1"/>
</dbReference>
<dbReference type="FunFam" id="1.10.3810.10:FF:000001">
    <property type="entry name" value="Penicillin-binding protein 1A"/>
    <property type="match status" value="1"/>
</dbReference>
<dbReference type="Gene3D" id="1.10.3810.10">
    <property type="entry name" value="Biosynthetic peptidoglycan transglycosylase-like"/>
    <property type="match status" value="1"/>
</dbReference>
<keyword evidence="9" id="KW-0378">Hydrolase</keyword>
<reference evidence="20 21" key="1">
    <citation type="journal article" date="2004" name="Extremophiles">
        <title>Halobacillus locisalis sp. nov., a halophilic bacterium isolated from a marine solar saltern of the Yellow Sea in Korea.</title>
        <authorList>
            <person name="Yoon J.H."/>
            <person name="Kang K.H."/>
            <person name="Oh T.K."/>
            <person name="Park Y.H."/>
        </authorList>
    </citation>
    <scope>NUCLEOTIDE SEQUENCE [LARGE SCALE GENOMIC DNA]</scope>
    <source>
        <strain evidence="20 21">KCTC 3788</strain>
    </source>
</reference>
<dbReference type="InterPro" id="IPR001264">
    <property type="entry name" value="Glyco_trans_51"/>
</dbReference>
<dbReference type="InterPro" id="IPR050396">
    <property type="entry name" value="Glycosyltr_51/Transpeptidase"/>
</dbReference>
<comment type="caution">
    <text evidence="20">The sequence shown here is derived from an EMBL/GenBank/DDBJ whole genome shotgun (WGS) entry which is preliminary data.</text>
</comment>
<comment type="catalytic activity">
    <reaction evidence="17">
        <text>[GlcNAc-(1-&gt;4)-Mur2Ac(oyl-L-Ala-gamma-D-Glu-L-Lys-D-Ala-D-Ala)](n)-di-trans,octa-cis-undecaprenyl diphosphate + beta-D-GlcNAc-(1-&gt;4)-Mur2Ac(oyl-L-Ala-gamma-D-Glu-L-Lys-D-Ala-D-Ala)-di-trans,octa-cis-undecaprenyl diphosphate = [GlcNAc-(1-&gt;4)-Mur2Ac(oyl-L-Ala-gamma-D-Glu-L-Lys-D-Ala-D-Ala)](n+1)-di-trans,octa-cis-undecaprenyl diphosphate + di-trans,octa-cis-undecaprenyl diphosphate + H(+)</text>
        <dbReference type="Rhea" id="RHEA:23708"/>
        <dbReference type="Rhea" id="RHEA-COMP:9602"/>
        <dbReference type="Rhea" id="RHEA-COMP:9603"/>
        <dbReference type="ChEBI" id="CHEBI:15378"/>
        <dbReference type="ChEBI" id="CHEBI:58405"/>
        <dbReference type="ChEBI" id="CHEBI:60033"/>
        <dbReference type="ChEBI" id="CHEBI:78435"/>
        <dbReference type="EC" id="2.4.99.28"/>
    </reaction>
</comment>
<keyword evidence="6" id="KW-0328">Glycosyltransferase</keyword>
<keyword evidence="10" id="KW-0133">Cell shape</keyword>
<evidence type="ECO:0000256" key="12">
    <source>
        <dbReference type="ARBA" id="ARBA00022989"/>
    </source>
</evidence>
<evidence type="ECO:0000313" key="20">
    <source>
        <dbReference type="EMBL" id="MBA2174548.1"/>
    </source>
</evidence>
<dbReference type="InterPro" id="IPR023346">
    <property type="entry name" value="Lysozyme-like_dom_sf"/>
</dbReference>
<evidence type="ECO:0000256" key="6">
    <source>
        <dbReference type="ARBA" id="ARBA00022676"/>
    </source>
</evidence>
<dbReference type="GO" id="GO:0008955">
    <property type="term" value="F:peptidoglycan glycosyltransferase activity"/>
    <property type="evidence" value="ECO:0007669"/>
    <property type="project" value="UniProtKB-EC"/>
</dbReference>
<dbReference type="GO" id="GO:0030288">
    <property type="term" value="C:outer membrane-bounded periplasmic space"/>
    <property type="evidence" value="ECO:0007669"/>
    <property type="project" value="TreeGrafter"/>
</dbReference>
<dbReference type="NCBIfam" id="TIGR02074">
    <property type="entry name" value="PBP_1a_fam"/>
    <property type="match status" value="1"/>
</dbReference>
<dbReference type="GO" id="GO:0009002">
    <property type="term" value="F:serine-type D-Ala-D-Ala carboxypeptidase activity"/>
    <property type="evidence" value="ECO:0007669"/>
    <property type="project" value="UniProtKB-EC"/>
</dbReference>
<evidence type="ECO:0000313" key="21">
    <source>
        <dbReference type="Proteomes" id="UP000571017"/>
    </source>
</evidence>
<organism evidence="20 21">
    <name type="scientific">Halobacillus locisalis</name>
    <dbReference type="NCBI Taxonomy" id="220753"/>
    <lineage>
        <taxon>Bacteria</taxon>
        <taxon>Bacillati</taxon>
        <taxon>Bacillota</taxon>
        <taxon>Bacilli</taxon>
        <taxon>Bacillales</taxon>
        <taxon>Bacillaceae</taxon>
        <taxon>Halobacillus</taxon>
    </lineage>
</organism>
<dbReference type="GO" id="GO:0006508">
    <property type="term" value="P:proteolysis"/>
    <property type="evidence" value="ECO:0007669"/>
    <property type="project" value="UniProtKB-KW"/>
</dbReference>
<evidence type="ECO:0000256" key="2">
    <source>
        <dbReference type="ARBA" id="ARBA00007739"/>
    </source>
</evidence>
<feature type="domain" description="Penicillin-binding protein transpeptidase" evidence="18">
    <location>
        <begin position="278"/>
        <end position="546"/>
    </location>
</feature>
<accession>A0A838CRP8</accession>
<keyword evidence="12" id="KW-1133">Transmembrane helix</keyword>
<evidence type="ECO:0000256" key="10">
    <source>
        <dbReference type="ARBA" id="ARBA00022960"/>
    </source>
</evidence>
<dbReference type="AlphaFoldDB" id="A0A838CRP8"/>
<keyword evidence="14" id="KW-0511">Multifunctional enzyme</keyword>
<evidence type="ECO:0000256" key="17">
    <source>
        <dbReference type="ARBA" id="ARBA00049902"/>
    </source>
</evidence>
<dbReference type="GO" id="GO:0071555">
    <property type="term" value="P:cell wall organization"/>
    <property type="evidence" value="ECO:0007669"/>
    <property type="project" value="UniProtKB-KW"/>
</dbReference>
<evidence type="ECO:0000256" key="15">
    <source>
        <dbReference type="ARBA" id="ARBA00023316"/>
    </source>
</evidence>
<dbReference type="InterPro" id="IPR001460">
    <property type="entry name" value="PCN-bd_Tpept"/>
</dbReference>
<dbReference type="EMBL" id="JACEFG010000001">
    <property type="protein sequence ID" value="MBA2174548.1"/>
    <property type="molecule type" value="Genomic_DNA"/>
</dbReference>
<keyword evidence="15" id="KW-0961">Cell wall biogenesis/degradation</keyword>
<evidence type="ECO:0000256" key="14">
    <source>
        <dbReference type="ARBA" id="ARBA00023268"/>
    </source>
</evidence>
<evidence type="ECO:0000256" key="7">
    <source>
        <dbReference type="ARBA" id="ARBA00022679"/>
    </source>
</evidence>
<evidence type="ECO:0000256" key="5">
    <source>
        <dbReference type="ARBA" id="ARBA00022670"/>
    </source>
</evidence>
<dbReference type="GO" id="GO:0008360">
    <property type="term" value="P:regulation of cell shape"/>
    <property type="evidence" value="ECO:0007669"/>
    <property type="project" value="UniProtKB-KW"/>
</dbReference>
<keyword evidence="3" id="KW-1003">Cell membrane</keyword>
<dbReference type="PANTHER" id="PTHR32282">
    <property type="entry name" value="BINDING PROTEIN TRANSPEPTIDASE, PUTATIVE-RELATED"/>
    <property type="match status" value="1"/>
</dbReference>
<feature type="domain" description="Glycosyl transferase family 51" evidence="19">
    <location>
        <begin position="12"/>
        <end position="187"/>
    </location>
</feature>
<dbReference type="Gene3D" id="3.40.710.10">
    <property type="entry name" value="DD-peptidase/beta-lactamase superfamily"/>
    <property type="match status" value="1"/>
</dbReference>
<evidence type="ECO:0000259" key="19">
    <source>
        <dbReference type="Pfam" id="PF00912"/>
    </source>
</evidence>
<evidence type="ECO:0000256" key="13">
    <source>
        <dbReference type="ARBA" id="ARBA00023136"/>
    </source>
</evidence>
<protein>
    <submittedName>
        <fullName evidence="20">PBP1A family penicillin-binding protein</fullName>
    </submittedName>
</protein>
<keyword evidence="13" id="KW-0472">Membrane</keyword>
<proteinExistence type="inferred from homology"/>
<evidence type="ECO:0000256" key="4">
    <source>
        <dbReference type="ARBA" id="ARBA00022645"/>
    </source>
</evidence>
<dbReference type="Pfam" id="PF00912">
    <property type="entry name" value="Transgly"/>
    <property type="match status" value="1"/>
</dbReference>
<comment type="catalytic activity">
    <reaction evidence="16">
        <text>Preferential cleavage: (Ac)2-L-Lys-D-Ala-|-D-Ala. Also transpeptidation of peptidyl-alanyl moieties that are N-acyl substituents of D-alanine.</text>
        <dbReference type="EC" id="3.4.16.4"/>
    </reaction>
</comment>
<keyword evidence="21" id="KW-1185">Reference proteome</keyword>
<keyword evidence="8" id="KW-0812">Transmembrane</keyword>
<dbReference type="InterPro" id="IPR012338">
    <property type="entry name" value="Beta-lactam/transpept-like"/>
</dbReference>
<keyword evidence="5" id="KW-0645">Protease</keyword>
<dbReference type="PANTHER" id="PTHR32282:SF32">
    <property type="entry name" value="PENICILLIN-BINDING PROTEIN 2A"/>
    <property type="match status" value="1"/>
</dbReference>
<keyword evidence="7" id="KW-0808">Transferase</keyword>
<comment type="similarity">
    <text evidence="1">In the C-terminal section; belongs to the transpeptidase family.</text>
</comment>
<name>A0A838CRP8_9BACI</name>
<dbReference type="Proteomes" id="UP000571017">
    <property type="component" value="Unassembled WGS sequence"/>
</dbReference>
<evidence type="ECO:0000256" key="3">
    <source>
        <dbReference type="ARBA" id="ARBA00022475"/>
    </source>
</evidence>
<evidence type="ECO:0000256" key="9">
    <source>
        <dbReference type="ARBA" id="ARBA00022801"/>
    </source>
</evidence>
<gene>
    <name evidence="20" type="ORF">H0266_06455</name>
</gene>
<evidence type="ECO:0000256" key="8">
    <source>
        <dbReference type="ARBA" id="ARBA00022692"/>
    </source>
</evidence>
<sequence>MDEMTRVETEDGELIERIYTKNREVVPSSTIPDHVKDAFISIEDQRFYGHSGVDFKAIGRALYRDIIAMKKVEGGSTITQQLAKNLFLSNDKTWMRKTKEVMAAYYLERNYSKEEILSLYLNRIYFGEGAYGIQSASKHYFNRPVSELTIAQGALLAGLPKAPNSYSPIDHPEESMQRRNLVLSQMQEYGAISIEVMKRMQGSTLAVEQGEDEESNWSNSYVDLVIDEAAEKYHMSRDELKRGGYTIVVKMDPSIQQVAAEKMREGEFIPGSNGPVEGAFTLMDNETGALVAVVGGRDFKHGDLNRVQVKKQPASVIKPLAVYGPALMQGGFQPYSVLSDRKQTFSGNYEPSNYDGQYDHQVSLYQALVDSKNVPAVSLLDQIGIDYAKDYLDKLGLPTNDDGLAIALGGLSEGYSPLQITEAYSSFAREGKVVESYTISKILDRNGEVIHEHQPREEQVFDAETAWYMTEMLQTTVEEGTASQGDYQKALAGKTGTQQGVGGNKHVWFAGYTPDYTGALWMGYDQAGEEYSVQGSSAYPSRLMKDILTSIDQIQPLTASFDKPEGVEILPNPIRLPDLNQVTGTLDLAGLATLRGTLQWTPTDDERVVYRIYREEQGEDVNVGEVTGEGSYKVSAFGIFDETYYYVVPYDPLTQLEGEPSNRVSLNWNF</sequence>
<evidence type="ECO:0000256" key="11">
    <source>
        <dbReference type="ARBA" id="ARBA00022984"/>
    </source>
</evidence>
<keyword evidence="11" id="KW-0573">Peptidoglycan synthesis</keyword>
<evidence type="ECO:0000256" key="16">
    <source>
        <dbReference type="ARBA" id="ARBA00034000"/>
    </source>
</evidence>
<dbReference type="GO" id="GO:0009252">
    <property type="term" value="P:peptidoglycan biosynthetic process"/>
    <property type="evidence" value="ECO:0007669"/>
    <property type="project" value="UniProtKB-KW"/>
</dbReference>
<evidence type="ECO:0000259" key="18">
    <source>
        <dbReference type="Pfam" id="PF00905"/>
    </source>
</evidence>
<comment type="similarity">
    <text evidence="2">In the N-terminal section; belongs to the glycosyltransferase 51 family.</text>
</comment>
<dbReference type="Pfam" id="PF00905">
    <property type="entry name" value="Transpeptidase"/>
    <property type="match status" value="1"/>
</dbReference>